<evidence type="ECO:0000256" key="6">
    <source>
        <dbReference type="ARBA" id="ARBA00022692"/>
    </source>
</evidence>
<dbReference type="PANTHER" id="PTHR45436">
    <property type="entry name" value="SENSOR HISTIDINE KINASE YKOH"/>
    <property type="match status" value="1"/>
</dbReference>
<dbReference type="Gene3D" id="6.10.340.10">
    <property type="match status" value="1"/>
</dbReference>
<feature type="domain" description="Histidine kinase" evidence="12">
    <location>
        <begin position="225"/>
        <end position="435"/>
    </location>
</feature>
<evidence type="ECO:0000256" key="1">
    <source>
        <dbReference type="ARBA" id="ARBA00000085"/>
    </source>
</evidence>
<comment type="subcellular location">
    <subcellularLocation>
        <location evidence="2">Membrane</location>
    </subcellularLocation>
</comment>
<keyword evidence="9" id="KW-0902">Two-component regulatory system</keyword>
<evidence type="ECO:0000256" key="2">
    <source>
        <dbReference type="ARBA" id="ARBA00004370"/>
    </source>
</evidence>
<dbReference type="Pfam" id="PF02518">
    <property type="entry name" value="HATPase_c"/>
    <property type="match status" value="1"/>
</dbReference>
<evidence type="ECO:0000256" key="4">
    <source>
        <dbReference type="ARBA" id="ARBA00022553"/>
    </source>
</evidence>
<dbReference type="EC" id="2.7.13.3" evidence="3"/>
<dbReference type="Gene3D" id="3.30.565.10">
    <property type="entry name" value="Histidine kinase-like ATPase, C-terminal domain"/>
    <property type="match status" value="1"/>
</dbReference>
<dbReference type="GO" id="GO:0016301">
    <property type="term" value="F:kinase activity"/>
    <property type="evidence" value="ECO:0007669"/>
    <property type="project" value="UniProtKB-KW"/>
</dbReference>
<evidence type="ECO:0000256" key="5">
    <source>
        <dbReference type="ARBA" id="ARBA00022679"/>
    </source>
</evidence>
<evidence type="ECO:0000313" key="14">
    <source>
        <dbReference type="EMBL" id="GLQ88769.1"/>
    </source>
</evidence>
<dbReference type="SMART" id="SM00388">
    <property type="entry name" value="HisKA"/>
    <property type="match status" value="1"/>
</dbReference>
<evidence type="ECO:0000256" key="8">
    <source>
        <dbReference type="ARBA" id="ARBA00022989"/>
    </source>
</evidence>
<keyword evidence="6 11" id="KW-0812">Transmembrane</keyword>
<dbReference type="Gene3D" id="1.10.287.130">
    <property type="match status" value="1"/>
</dbReference>
<comment type="catalytic activity">
    <reaction evidence="1">
        <text>ATP + protein L-histidine = ADP + protein N-phospho-L-histidine.</text>
        <dbReference type="EC" id="2.7.13.3"/>
    </reaction>
</comment>
<dbReference type="InterPro" id="IPR003660">
    <property type="entry name" value="HAMP_dom"/>
</dbReference>
<feature type="domain" description="HAMP" evidence="13">
    <location>
        <begin position="164"/>
        <end position="217"/>
    </location>
</feature>
<evidence type="ECO:0000256" key="9">
    <source>
        <dbReference type="ARBA" id="ARBA00023012"/>
    </source>
</evidence>
<dbReference type="CDD" id="cd00082">
    <property type="entry name" value="HisKA"/>
    <property type="match status" value="1"/>
</dbReference>
<gene>
    <name evidence="14" type="primary">colS_1</name>
    <name evidence="14" type="ORF">GCM10007898_23390</name>
</gene>
<dbReference type="InterPro" id="IPR003594">
    <property type="entry name" value="HATPase_dom"/>
</dbReference>
<evidence type="ECO:0000313" key="15">
    <source>
        <dbReference type="Proteomes" id="UP001156627"/>
    </source>
</evidence>
<evidence type="ECO:0000256" key="11">
    <source>
        <dbReference type="SAM" id="Phobius"/>
    </source>
</evidence>
<dbReference type="PROSITE" id="PS50109">
    <property type="entry name" value="HIS_KIN"/>
    <property type="match status" value="1"/>
</dbReference>
<keyword evidence="4" id="KW-0597">Phosphoprotein</keyword>
<keyword evidence="5" id="KW-0808">Transferase</keyword>
<dbReference type="PANTHER" id="PTHR45436:SF16">
    <property type="entry name" value="HISTIDINE KINASE"/>
    <property type="match status" value="1"/>
</dbReference>
<dbReference type="Pfam" id="PF00512">
    <property type="entry name" value="HisKA"/>
    <property type="match status" value="1"/>
</dbReference>
<protein>
    <recommendedName>
        <fullName evidence="3">histidine kinase</fullName>
        <ecNumber evidence="3">2.7.13.3</ecNumber>
    </recommendedName>
</protein>
<dbReference type="InterPro" id="IPR036890">
    <property type="entry name" value="HATPase_C_sf"/>
</dbReference>
<keyword evidence="15" id="KW-1185">Reference proteome</keyword>
<dbReference type="SUPFAM" id="SSF47384">
    <property type="entry name" value="Homodimeric domain of signal transducing histidine kinase"/>
    <property type="match status" value="1"/>
</dbReference>
<sequence length="443" mass="49121">MKPIHPRRKLRFRLVLSFALFGFGLTTLFAIASFDIRSRVEDQLVSSSLQQDVNQAVEHAIDHPDEPAHSQLMEAWIKSNQTLYKMPMAWQNLEPGIHDITEIGDDGKLRHYKLAVQRKKNVIGFLRYDVSREDLGDQQLTFALIVTVVLFTLLSLALGVWLSRKVLKPLSQLAVRLSDSRKNGKSEPLATHYSDDEVGALAMALDEYAAQLGVMAEREREFNSDVSHELRTPLAVIASTTELLLDSPDMTEKIRERVKRIERASRQATELIEALLLLVRAERRGPTRGEISEVAKVAADVIESQRPQLRGKPIEVELRITGRKVLTVNAPAVVVSVALTNLIGNAIKYTLAGTVQIDVGDRSVEVIDTGPGIKPEDAQRLFQRGVRGEGVGGSGAGLGLAIVRRLCDLYGWTVSMHPRTDTNGAIARLIFERVSVPPQNLIV</sequence>
<keyword evidence="10 11" id="KW-0472">Membrane</keyword>
<proteinExistence type="predicted"/>
<evidence type="ECO:0000256" key="7">
    <source>
        <dbReference type="ARBA" id="ARBA00022777"/>
    </source>
</evidence>
<dbReference type="InterPro" id="IPR036097">
    <property type="entry name" value="HisK_dim/P_sf"/>
</dbReference>
<keyword evidence="7 14" id="KW-0418">Kinase</keyword>
<dbReference type="SMART" id="SM00387">
    <property type="entry name" value="HATPase_c"/>
    <property type="match status" value="1"/>
</dbReference>
<dbReference type="InterPro" id="IPR005467">
    <property type="entry name" value="His_kinase_dom"/>
</dbReference>
<dbReference type="InterPro" id="IPR004358">
    <property type="entry name" value="Sig_transdc_His_kin-like_C"/>
</dbReference>
<keyword evidence="8 11" id="KW-1133">Transmembrane helix</keyword>
<accession>A0ABQ5XAV4</accession>
<reference evidence="15" key="1">
    <citation type="journal article" date="2019" name="Int. J. Syst. Evol. Microbiol.">
        <title>The Global Catalogue of Microorganisms (GCM) 10K type strain sequencing project: providing services to taxonomists for standard genome sequencing and annotation.</title>
        <authorList>
            <consortium name="The Broad Institute Genomics Platform"/>
            <consortium name="The Broad Institute Genome Sequencing Center for Infectious Disease"/>
            <person name="Wu L."/>
            <person name="Ma J."/>
        </authorList>
    </citation>
    <scope>NUCLEOTIDE SEQUENCE [LARGE SCALE GENOMIC DNA]</scope>
    <source>
        <strain evidence="15">NBRC 111981</strain>
    </source>
</reference>
<dbReference type="PRINTS" id="PR00344">
    <property type="entry name" value="BCTRLSENSOR"/>
</dbReference>
<dbReference type="PROSITE" id="PS50885">
    <property type="entry name" value="HAMP"/>
    <property type="match status" value="1"/>
</dbReference>
<dbReference type="SUPFAM" id="SSF55874">
    <property type="entry name" value="ATPase domain of HSP90 chaperone/DNA topoisomerase II/histidine kinase"/>
    <property type="match status" value="1"/>
</dbReference>
<evidence type="ECO:0000259" key="12">
    <source>
        <dbReference type="PROSITE" id="PS50109"/>
    </source>
</evidence>
<dbReference type="InterPro" id="IPR003661">
    <property type="entry name" value="HisK_dim/P_dom"/>
</dbReference>
<organism evidence="14 15">
    <name type="scientific">Dyella flagellata</name>
    <dbReference type="NCBI Taxonomy" id="1867833"/>
    <lineage>
        <taxon>Bacteria</taxon>
        <taxon>Pseudomonadati</taxon>
        <taxon>Pseudomonadota</taxon>
        <taxon>Gammaproteobacteria</taxon>
        <taxon>Lysobacterales</taxon>
        <taxon>Rhodanobacteraceae</taxon>
        <taxon>Dyella</taxon>
    </lineage>
</organism>
<feature type="transmembrane region" description="Helical" evidence="11">
    <location>
        <begin position="140"/>
        <end position="162"/>
    </location>
</feature>
<evidence type="ECO:0000256" key="10">
    <source>
        <dbReference type="ARBA" id="ARBA00023136"/>
    </source>
</evidence>
<dbReference type="EMBL" id="BSOA01000020">
    <property type="protein sequence ID" value="GLQ88769.1"/>
    <property type="molecule type" value="Genomic_DNA"/>
</dbReference>
<dbReference type="Proteomes" id="UP001156627">
    <property type="component" value="Unassembled WGS sequence"/>
</dbReference>
<name>A0ABQ5XAV4_9GAMM</name>
<evidence type="ECO:0000256" key="3">
    <source>
        <dbReference type="ARBA" id="ARBA00012438"/>
    </source>
</evidence>
<dbReference type="InterPro" id="IPR050428">
    <property type="entry name" value="TCS_sensor_his_kinase"/>
</dbReference>
<evidence type="ECO:0000259" key="13">
    <source>
        <dbReference type="PROSITE" id="PS50885"/>
    </source>
</evidence>
<comment type="caution">
    <text evidence="14">The sequence shown here is derived from an EMBL/GenBank/DDBJ whole genome shotgun (WGS) entry which is preliminary data.</text>
</comment>